<dbReference type="EMBL" id="CP002573">
    <property type="protein sequence ID" value="AEK58511.1"/>
    <property type="molecule type" value="Genomic_DNA"/>
</dbReference>
<dbReference type="HOGENOM" id="CLU_2821235_0_0_6"/>
<reference evidence="1 2" key="1">
    <citation type="journal article" date="2011" name="J. Genet. Genomics">
        <title>Unraveling the Acidithiobacillus caldus complete genome and its central metabolisms for carbon assimilation.</title>
        <authorList>
            <person name="You X.Y."/>
            <person name="Guo X."/>
            <person name="Zheng H.J."/>
            <person name="Zhang M.J."/>
            <person name="Liu L.J."/>
            <person name="Zhu Y.Q."/>
            <person name="Zhu B."/>
            <person name="Wang S.Y."/>
            <person name="Zhao G.P."/>
            <person name="Poetsch A."/>
            <person name="Jiang C.Y."/>
            <person name="Liu S.J."/>
        </authorList>
    </citation>
    <scope>NUCLEOTIDE SEQUENCE [LARGE SCALE GENOMIC DNA]</scope>
    <source>
        <strain evidence="1 2">SM-1</strain>
    </source>
</reference>
<dbReference type="KEGG" id="acu:Atc_1863"/>
<evidence type="ECO:0000313" key="2">
    <source>
        <dbReference type="Proteomes" id="UP000006135"/>
    </source>
</evidence>
<organism evidence="1 2">
    <name type="scientific">Acidithiobacillus caldus (strain SM-1)</name>
    <dbReference type="NCBI Taxonomy" id="990288"/>
    <lineage>
        <taxon>Bacteria</taxon>
        <taxon>Pseudomonadati</taxon>
        <taxon>Pseudomonadota</taxon>
        <taxon>Acidithiobacillia</taxon>
        <taxon>Acidithiobacillales</taxon>
        <taxon>Acidithiobacillaceae</taxon>
        <taxon>Acidithiobacillus</taxon>
    </lineage>
</organism>
<dbReference type="AlphaFoldDB" id="F9ZPW7"/>
<dbReference type="Proteomes" id="UP000006135">
    <property type="component" value="Chromosome"/>
</dbReference>
<protein>
    <submittedName>
        <fullName evidence="1">Uncharacterized protein</fullName>
    </submittedName>
</protein>
<keyword evidence="2" id="KW-1185">Reference proteome</keyword>
<gene>
    <name evidence="1" type="ordered locus">Atc_1863</name>
</gene>
<evidence type="ECO:0000313" key="1">
    <source>
        <dbReference type="EMBL" id="AEK58511.1"/>
    </source>
</evidence>
<dbReference type="STRING" id="990288.Atc_1863"/>
<accession>F9ZPW7</accession>
<proteinExistence type="predicted"/>
<name>F9ZPW7_ACICS</name>
<sequence length="66" mass="7681">MPVLKKPTTTSSYVDFWVALPIFALPICDQFWCNWSISVHCCTSLVRNIRERTRIFTDPSRGTRFA</sequence>